<keyword evidence="2" id="KW-1185">Reference proteome</keyword>
<dbReference type="EMBL" id="KB445552">
    <property type="protein sequence ID" value="EMC99002.1"/>
    <property type="molecule type" value="Genomic_DNA"/>
</dbReference>
<accession>M2LWI1</accession>
<name>M2LWI1_BAUPA</name>
<organism evidence="1 2">
    <name type="scientific">Baudoinia panamericana (strain UAMH 10762)</name>
    <name type="common">Angels' share fungus</name>
    <name type="synonym">Baudoinia compniacensis (strain UAMH 10762)</name>
    <dbReference type="NCBI Taxonomy" id="717646"/>
    <lineage>
        <taxon>Eukaryota</taxon>
        <taxon>Fungi</taxon>
        <taxon>Dikarya</taxon>
        <taxon>Ascomycota</taxon>
        <taxon>Pezizomycotina</taxon>
        <taxon>Dothideomycetes</taxon>
        <taxon>Dothideomycetidae</taxon>
        <taxon>Mycosphaerellales</taxon>
        <taxon>Teratosphaeriaceae</taxon>
        <taxon>Baudoinia</taxon>
    </lineage>
</organism>
<gene>
    <name evidence="1" type="ORF">BAUCODRAFT_31277</name>
</gene>
<dbReference type="RefSeq" id="XP_007673550.1">
    <property type="nucleotide sequence ID" value="XM_007675360.1"/>
</dbReference>
<dbReference type="KEGG" id="bcom:BAUCODRAFT_31277"/>
<dbReference type="Proteomes" id="UP000011761">
    <property type="component" value="Unassembled WGS sequence"/>
</dbReference>
<dbReference type="AlphaFoldDB" id="M2LWI1"/>
<dbReference type="GeneID" id="19111433"/>
<reference evidence="1 2" key="1">
    <citation type="journal article" date="2012" name="PLoS Pathog.">
        <title>Diverse lifestyles and strategies of plant pathogenesis encoded in the genomes of eighteen Dothideomycetes fungi.</title>
        <authorList>
            <person name="Ohm R.A."/>
            <person name="Feau N."/>
            <person name="Henrissat B."/>
            <person name="Schoch C.L."/>
            <person name="Horwitz B.A."/>
            <person name="Barry K.W."/>
            <person name="Condon B.J."/>
            <person name="Copeland A.C."/>
            <person name="Dhillon B."/>
            <person name="Glaser F."/>
            <person name="Hesse C.N."/>
            <person name="Kosti I."/>
            <person name="LaButti K."/>
            <person name="Lindquist E.A."/>
            <person name="Lucas S."/>
            <person name="Salamov A.A."/>
            <person name="Bradshaw R.E."/>
            <person name="Ciuffetti L."/>
            <person name="Hamelin R.C."/>
            <person name="Kema G.H.J."/>
            <person name="Lawrence C."/>
            <person name="Scott J.A."/>
            <person name="Spatafora J.W."/>
            <person name="Turgeon B.G."/>
            <person name="de Wit P.J.G.M."/>
            <person name="Zhong S."/>
            <person name="Goodwin S.B."/>
            <person name="Grigoriev I.V."/>
        </authorList>
    </citation>
    <scope>NUCLEOTIDE SEQUENCE [LARGE SCALE GENOMIC DNA]</scope>
    <source>
        <strain evidence="1 2">UAMH 10762</strain>
    </source>
</reference>
<proteinExistence type="predicted"/>
<evidence type="ECO:0000313" key="2">
    <source>
        <dbReference type="Proteomes" id="UP000011761"/>
    </source>
</evidence>
<dbReference type="HOGENOM" id="CLU_2811937_0_0_1"/>
<evidence type="ECO:0000313" key="1">
    <source>
        <dbReference type="EMBL" id="EMC99002.1"/>
    </source>
</evidence>
<protein>
    <submittedName>
        <fullName evidence="1">Uncharacterized protein</fullName>
    </submittedName>
</protein>
<sequence length="67" mass="7715">MLMAKDAVQTLPHPFHLACIYCDPHNLCELFEKHLYDQRVLPLAYFSPFMRPVCQCGPRKTGKVHSA</sequence>